<sequence>MLIRNISKGKKQKVFEKEDEGKSSGKRLESVKKGKGKEKVEEGLQLKVDSGKKRKEPGQGQGQGQGQVSQDTMSRLIELEKQATKRIEEVENQKKKSESVNKNDPPSFRLLSKDSKEGNPEIEIGNIENVEKDTVGEKEIVEEMVGEKPVGGT</sequence>
<proteinExistence type="predicted"/>
<dbReference type="EMBL" id="CM042034">
    <property type="protein sequence ID" value="KAI3762671.1"/>
    <property type="molecule type" value="Genomic_DNA"/>
</dbReference>
<protein>
    <submittedName>
        <fullName evidence="1">Uncharacterized protein</fullName>
    </submittedName>
</protein>
<name>A0ACB9EW57_9ASTR</name>
<evidence type="ECO:0000313" key="2">
    <source>
        <dbReference type="Proteomes" id="UP001056120"/>
    </source>
</evidence>
<reference evidence="1 2" key="2">
    <citation type="journal article" date="2022" name="Mol. Ecol. Resour.">
        <title>The genomes of chicory, endive, great burdock and yacon provide insights into Asteraceae paleo-polyploidization history and plant inulin production.</title>
        <authorList>
            <person name="Fan W."/>
            <person name="Wang S."/>
            <person name="Wang H."/>
            <person name="Wang A."/>
            <person name="Jiang F."/>
            <person name="Liu H."/>
            <person name="Zhao H."/>
            <person name="Xu D."/>
            <person name="Zhang Y."/>
        </authorList>
    </citation>
    <scope>NUCLEOTIDE SEQUENCE [LARGE SCALE GENOMIC DNA]</scope>
    <source>
        <strain evidence="2">cv. Yunnan</strain>
        <tissue evidence="1">Leaves</tissue>
    </source>
</reference>
<organism evidence="1 2">
    <name type="scientific">Smallanthus sonchifolius</name>
    <dbReference type="NCBI Taxonomy" id="185202"/>
    <lineage>
        <taxon>Eukaryota</taxon>
        <taxon>Viridiplantae</taxon>
        <taxon>Streptophyta</taxon>
        <taxon>Embryophyta</taxon>
        <taxon>Tracheophyta</taxon>
        <taxon>Spermatophyta</taxon>
        <taxon>Magnoliopsida</taxon>
        <taxon>eudicotyledons</taxon>
        <taxon>Gunneridae</taxon>
        <taxon>Pentapetalae</taxon>
        <taxon>asterids</taxon>
        <taxon>campanulids</taxon>
        <taxon>Asterales</taxon>
        <taxon>Asteraceae</taxon>
        <taxon>Asteroideae</taxon>
        <taxon>Heliantheae alliance</taxon>
        <taxon>Millerieae</taxon>
        <taxon>Smallanthus</taxon>
    </lineage>
</organism>
<evidence type="ECO:0000313" key="1">
    <source>
        <dbReference type="EMBL" id="KAI3762671.1"/>
    </source>
</evidence>
<keyword evidence="2" id="KW-1185">Reference proteome</keyword>
<gene>
    <name evidence="1" type="ORF">L1987_53111</name>
</gene>
<reference evidence="2" key="1">
    <citation type="journal article" date="2022" name="Mol. Ecol. Resour.">
        <title>The genomes of chicory, endive, great burdock and yacon provide insights into Asteraceae palaeo-polyploidization history and plant inulin production.</title>
        <authorList>
            <person name="Fan W."/>
            <person name="Wang S."/>
            <person name="Wang H."/>
            <person name="Wang A."/>
            <person name="Jiang F."/>
            <person name="Liu H."/>
            <person name="Zhao H."/>
            <person name="Xu D."/>
            <person name="Zhang Y."/>
        </authorList>
    </citation>
    <scope>NUCLEOTIDE SEQUENCE [LARGE SCALE GENOMIC DNA]</scope>
    <source>
        <strain evidence="2">cv. Yunnan</strain>
    </source>
</reference>
<accession>A0ACB9EW57</accession>
<comment type="caution">
    <text evidence="1">The sequence shown here is derived from an EMBL/GenBank/DDBJ whole genome shotgun (WGS) entry which is preliminary data.</text>
</comment>
<dbReference type="Proteomes" id="UP001056120">
    <property type="component" value="Linkage Group LG17"/>
</dbReference>